<sequence length="334" mass="37459">MFRSLILVAAFASSLLYSEAFLTHHRVERRSLSPLQHAGHDHNHDHGTHDHNHDHSIHDHNHDHDESDDPPPPPLDEEEIREIENAERRKKVKFRQLVADSVAVSNPEHLPKLLANNIGAIAALQGQEGAAIIKEIVEDAKAEGEEQFNRTVIVIESILSFAESFVEEAESLDSKNKKLLGKIINAMKSSEDAMDELMEVERDNFTAGFLRHIEGECERIGNAPKMTTESTRLIELLRVIQARVLEEIGADMGEATLVLGQLMGYDDRDELLGVLDAGLTVQGREFAVEMKGLTEEALRGFESVHGGVEPELLDRVSFVDQRLTNYLEETNEFQ</sequence>
<dbReference type="Proteomes" id="UP001295423">
    <property type="component" value="Unassembled WGS sequence"/>
</dbReference>
<proteinExistence type="predicted"/>
<name>A0AAD2PW25_9STRA</name>
<keyword evidence="2" id="KW-0732">Signal</keyword>
<gene>
    <name evidence="3" type="ORF">CYCCA115_LOCUS17376</name>
</gene>
<dbReference type="AlphaFoldDB" id="A0AAD2PW25"/>
<feature type="compositionally biased region" description="Basic and acidic residues" evidence="1">
    <location>
        <begin position="38"/>
        <end position="65"/>
    </location>
</feature>
<reference evidence="3" key="1">
    <citation type="submission" date="2023-08" db="EMBL/GenBank/DDBJ databases">
        <authorList>
            <person name="Audoor S."/>
            <person name="Bilcke G."/>
        </authorList>
    </citation>
    <scope>NUCLEOTIDE SEQUENCE</scope>
</reference>
<organism evidence="3 4">
    <name type="scientific">Cylindrotheca closterium</name>
    <dbReference type="NCBI Taxonomy" id="2856"/>
    <lineage>
        <taxon>Eukaryota</taxon>
        <taxon>Sar</taxon>
        <taxon>Stramenopiles</taxon>
        <taxon>Ochrophyta</taxon>
        <taxon>Bacillariophyta</taxon>
        <taxon>Bacillariophyceae</taxon>
        <taxon>Bacillariophycidae</taxon>
        <taxon>Bacillariales</taxon>
        <taxon>Bacillariaceae</taxon>
        <taxon>Cylindrotheca</taxon>
    </lineage>
</organism>
<keyword evidence="4" id="KW-1185">Reference proteome</keyword>
<evidence type="ECO:0000313" key="3">
    <source>
        <dbReference type="EMBL" id="CAJ1958838.1"/>
    </source>
</evidence>
<evidence type="ECO:0000256" key="2">
    <source>
        <dbReference type="SAM" id="SignalP"/>
    </source>
</evidence>
<feature type="chain" id="PRO_5042217089" evidence="2">
    <location>
        <begin position="21"/>
        <end position="334"/>
    </location>
</feature>
<feature type="signal peptide" evidence="2">
    <location>
        <begin position="1"/>
        <end position="20"/>
    </location>
</feature>
<accession>A0AAD2PW25</accession>
<comment type="caution">
    <text evidence="3">The sequence shown here is derived from an EMBL/GenBank/DDBJ whole genome shotgun (WGS) entry which is preliminary data.</text>
</comment>
<feature type="region of interest" description="Disordered" evidence="1">
    <location>
        <begin position="36"/>
        <end position="77"/>
    </location>
</feature>
<evidence type="ECO:0000313" key="4">
    <source>
        <dbReference type="Proteomes" id="UP001295423"/>
    </source>
</evidence>
<dbReference type="EMBL" id="CAKOGP040001980">
    <property type="protein sequence ID" value="CAJ1958838.1"/>
    <property type="molecule type" value="Genomic_DNA"/>
</dbReference>
<evidence type="ECO:0000256" key="1">
    <source>
        <dbReference type="SAM" id="MobiDB-lite"/>
    </source>
</evidence>
<protein>
    <submittedName>
        <fullName evidence="3">Uncharacterized protein</fullName>
    </submittedName>
</protein>